<keyword evidence="2" id="KW-1185">Reference proteome</keyword>
<feature type="non-terminal residue" evidence="1">
    <location>
        <position position="56"/>
    </location>
</feature>
<reference evidence="1 2" key="1">
    <citation type="journal article" date="2018" name="Front. Plant Sci.">
        <title>Red Clover (Trifolium pratense) and Zigzag Clover (T. medium) - A Picture of Genomic Similarities and Differences.</title>
        <authorList>
            <person name="Dluhosova J."/>
            <person name="Istvanek J."/>
            <person name="Nedelnik J."/>
            <person name="Repkova J."/>
        </authorList>
    </citation>
    <scope>NUCLEOTIDE SEQUENCE [LARGE SCALE GENOMIC DNA]</scope>
    <source>
        <strain evidence="2">cv. 10/8</strain>
        <tissue evidence="1">Leaf</tissue>
    </source>
</reference>
<accession>A0A392UPH0</accession>
<comment type="caution">
    <text evidence="1">The sequence shown here is derived from an EMBL/GenBank/DDBJ whole genome shotgun (WGS) entry which is preliminary data.</text>
</comment>
<dbReference type="AlphaFoldDB" id="A0A392UPH0"/>
<organism evidence="1 2">
    <name type="scientific">Trifolium medium</name>
    <dbReference type="NCBI Taxonomy" id="97028"/>
    <lineage>
        <taxon>Eukaryota</taxon>
        <taxon>Viridiplantae</taxon>
        <taxon>Streptophyta</taxon>
        <taxon>Embryophyta</taxon>
        <taxon>Tracheophyta</taxon>
        <taxon>Spermatophyta</taxon>
        <taxon>Magnoliopsida</taxon>
        <taxon>eudicotyledons</taxon>
        <taxon>Gunneridae</taxon>
        <taxon>Pentapetalae</taxon>
        <taxon>rosids</taxon>
        <taxon>fabids</taxon>
        <taxon>Fabales</taxon>
        <taxon>Fabaceae</taxon>
        <taxon>Papilionoideae</taxon>
        <taxon>50 kb inversion clade</taxon>
        <taxon>NPAAA clade</taxon>
        <taxon>Hologalegina</taxon>
        <taxon>IRL clade</taxon>
        <taxon>Trifolieae</taxon>
        <taxon>Trifolium</taxon>
    </lineage>
</organism>
<protein>
    <submittedName>
        <fullName evidence="1">Uncharacterized protein</fullName>
    </submittedName>
</protein>
<proteinExistence type="predicted"/>
<evidence type="ECO:0000313" key="1">
    <source>
        <dbReference type="EMBL" id="MCI74240.1"/>
    </source>
</evidence>
<evidence type="ECO:0000313" key="2">
    <source>
        <dbReference type="Proteomes" id="UP000265520"/>
    </source>
</evidence>
<dbReference type="EMBL" id="LXQA010856398">
    <property type="protein sequence ID" value="MCI74240.1"/>
    <property type="molecule type" value="Genomic_DNA"/>
</dbReference>
<name>A0A392UPH0_9FABA</name>
<sequence length="56" mass="6261">MKLRVLYPEAPSIKLSMLGNRYGSLGHAMFKSVKSTHIRHLPLAFFNNTTFASHSG</sequence>
<dbReference type="Proteomes" id="UP000265520">
    <property type="component" value="Unassembled WGS sequence"/>
</dbReference>